<accession>A0A0R3WGG9</accession>
<proteinExistence type="predicted"/>
<feature type="chain" id="PRO_5006450166" evidence="1">
    <location>
        <begin position="23"/>
        <end position="182"/>
    </location>
</feature>
<sequence>LILPLFHLLIFLLRQLCPRERGCFGGPAACLPTSLATSPFPPFGENLYMVVHTIRGGRFNWWQNCLVLFSKSGTLWWEWRSDAQENEEGCALKWGKVSHRMTAVCQPCGQDFRVACAAATEAWDLSNEVVQWEQRRMRDAQVLQMQSEQMWCSGRRFEDSSVCLLKGDTMPEEVSQWEIMKM</sequence>
<dbReference type="AlphaFoldDB" id="A0A0R3WGG9"/>
<evidence type="ECO:0000313" key="2">
    <source>
        <dbReference type="WBParaSite" id="TASK_0000996201-mRNA-1"/>
    </source>
</evidence>
<evidence type="ECO:0000256" key="1">
    <source>
        <dbReference type="SAM" id="SignalP"/>
    </source>
</evidence>
<dbReference type="WBParaSite" id="TASK_0000996201-mRNA-1">
    <property type="protein sequence ID" value="TASK_0000996201-mRNA-1"/>
    <property type="gene ID" value="TASK_0000996201"/>
</dbReference>
<organism evidence="2">
    <name type="scientific">Taenia asiatica</name>
    <name type="common">Asian tapeworm</name>
    <dbReference type="NCBI Taxonomy" id="60517"/>
    <lineage>
        <taxon>Eukaryota</taxon>
        <taxon>Metazoa</taxon>
        <taxon>Spiralia</taxon>
        <taxon>Lophotrochozoa</taxon>
        <taxon>Platyhelminthes</taxon>
        <taxon>Cestoda</taxon>
        <taxon>Eucestoda</taxon>
        <taxon>Cyclophyllidea</taxon>
        <taxon>Taeniidae</taxon>
        <taxon>Taenia</taxon>
    </lineage>
</organism>
<keyword evidence="1" id="KW-0732">Signal</keyword>
<protein>
    <submittedName>
        <fullName evidence="2">C-type lectin domain-containing protein</fullName>
    </submittedName>
</protein>
<name>A0A0R3WGG9_TAEAS</name>
<feature type="signal peptide" evidence="1">
    <location>
        <begin position="1"/>
        <end position="22"/>
    </location>
</feature>
<reference evidence="2" key="1">
    <citation type="submission" date="2017-02" db="UniProtKB">
        <authorList>
            <consortium name="WormBaseParasite"/>
        </authorList>
    </citation>
    <scope>IDENTIFICATION</scope>
</reference>